<dbReference type="PANTHER" id="PTHR33199:SF1">
    <property type="entry name" value="OS01G0958700 PROTEIN"/>
    <property type="match status" value="1"/>
</dbReference>
<protein>
    <recommendedName>
        <fullName evidence="1">MACPF domain-containing protein</fullName>
    </recommendedName>
</protein>
<name>A0ABC8RRA5_9AQUA</name>
<comment type="caution">
    <text evidence="2">The sequence shown here is derived from an EMBL/GenBank/DDBJ whole genome shotgun (WGS) entry which is preliminary data.</text>
</comment>
<proteinExistence type="predicted"/>
<dbReference type="InterPro" id="IPR044663">
    <property type="entry name" value="CAD1/NSL1-like"/>
</dbReference>
<gene>
    <name evidence="2" type="ORF">ILEXP_LOCUS15224</name>
</gene>
<evidence type="ECO:0000313" key="3">
    <source>
        <dbReference type="Proteomes" id="UP001642360"/>
    </source>
</evidence>
<dbReference type="EMBL" id="CAUOFW020001669">
    <property type="protein sequence ID" value="CAK9147337.1"/>
    <property type="molecule type" value="Genomic_DNA"/>
</dbReference>
<dbReference type="PANTHER" id="PTHR33199">
    <property type="entry name" value="MACPF DOMAIN-CONTAINING PROTEIN CAD1"/>
    <property type="match status" value="1"/>
</dbReference>
<dbReference type="Pfam" id="PF01823">
    <property type="entry name" value="MACPF"/>
    <property type="match status" value="1"/>
</dbReference>
<reference evidence="2 3" key="1">
    <citation type="submission" date="2024-02" db="EMBL/GenBank/DDBJ databases">
        <authorList>
            <person name="Vignale AGUSTIN F."/>
            <person name="Sosa J E."/>
            <person name="Modenutti C."/>
        </authorList>
    </citation>
    <scope>NUCLEOTIDE SEQUENCE [LARGE SCALE GENOMIC DNA]</scope>
</reference>
<evidence type="ECO:0000313" key="2">
    <source>
        <dbReference type="EMBL" id="CAK9147337.1"/>
    </source>
</evidence>
<keyword evidence="3" id="KW-1185">Reference proteome</keyword>
<dbReference type="InterPro" id="IPR020864">
    <property type="entry name" value="MACPF"/>
</dbReference>
<feature type="domain" description="MACPF" evidence="1">
    <location>
        <begin position="1"/>
        <end position="331"/>
    </location>
</feature>
<dbReference type="Proteomes" id="UP001642360">
    <property type="component" value="Unassembled WGS sequence"/>
</dbReference>
<sequence>MALKLPATEAAKVAIQSIGCGYDIALDLRLKYCKRDSTNTRLIDIDDDQGREIVLPGGISIPNVSTSIKCDKGERTRFRSDVLPFQQMSEQFNQEISLTGKIPSGLFNAMFEFSGCWQKDAANTKTLAFDGVFITLYTVALEKSQMILCDHVKKAVPSSWEPAALARFIDKFGTHIIVGVKMGGKDVIYMKQQHSSSLQSADVQKKLKAKADKRFSDANGQNGMESEQLYRSDKFEIREQRLRFADISPSSSCSYKEDVVSICKRRGGSDNRNLTHNDWLHTVQLEPDVISMSFIPITSLLNGVSGSGFLSHAINLYLRYKPPIEELNQFLEFQLPRQWAPVFSDLPLGPQRRQHSTPSLQFSFMGPKLYVNTTPVKLLLFDIISSLVVPTLINANCAVIFHFELDFVYQLCGLASLRH</sequence>
<dbReference type="AlphaFoldDB" id="A0ABC8RRA5"/>
<dbReference type="PROSITE" id="PS51412">
    <property type="entry name" value="MACPF_2"/>
    <property type="match status" value="1"/>
</dbReference>
<accession>A0ABC8RRA5</accession>
<dbReference type="SMART" id="SM00457">
    <property type="entry name" value="MACPF"/>
    <property type="match status" value="1"/>
</dbReference>
<organism evidence="2 3">
    <name type="scientific">Ilex paraguariensis</name>
    <name type="common">yerba mate</name>
    <dbReference type="NCBI Taxonomy" id="185542"/>
    <lineage>
        <taxon>Eukaryota</taxon>
        <taxon>Viridiplantae</taxon>
        <taxon>Streptophyta</taxon>
        <taxon>Embryophyta</taxon>
        <taxon>Tracheophyta</taxon>
        <taxon>Spermatophyta</taxon>
        <taxon>Magnoliopsida</taxon>
        <taxon>eudicotyledons</taxon>
        <taxon>Gunneridae</taxon>
        <taxon>Pentapetalae</taxon>
        <taxon>asterids</taxon>
        <taxon>campanulids</taxon>
        <taxon>Aquifoliales</taxon>
        <taxon>Aquifoliaceae</taxon>
        <taxon>Ilex</taxon>
    </lineage>
</organism>
<evidence type="ECO:0000259" key="1">
    <source>
        <dbReference type="PROSITE" id="PS51412"/>
    </source>
</evidence>